<feature type="transmembrane region" description="Helical" evidence="1">
    <location>
        <begin position="24"/>
        <end position="54"/>
    </location>
</feature>
<gene>
    <name evidence="2" type="ORF">Pa4123_13720</name>
</gene>
<evidence type="ECO:0000313" key="3">
    <source>
        <dbReference type="Proteomes" id="UP001144280"/>
    </source>
</evidence>
<evidence type="ECO:0000256" key="1">
    <source>
        <dbReference type="SAM" id="Phobius"/>
    </source>
</evidence>
<feature type="transmembrane region" description="Helical" evidence="1">
    <location>
        <begin position="151"/>
        <end position="172"/>
    </location>
</feature>
<dbReference type="Proteomes" id="UP001144280">
    <property type="component" value="Unassembled WGS sequence"/>
</dbReference>
<evidence type="ECO:0008006" key="4">
    <source>
        <dbReference type="Google" id="ProtNLM"/>
    </source>
</evidence>
<dbReference type="EMBL" id="BSDI01000006">
    <property type="protein sequence ID" value="GLH96099.1"/>
    <property type="molecule type" value="Genomic_DNA"/>
</dbReference>
<keyword evidence="1" id="KW-1133">Transmembrane helix</keyword>
<name>A0ABQ5QNW1_9ACTN</name>
<keyword evidence="1" id="KW-0812">Transmembrane</keyword>
<proteinExistence type="predicted"/>
<feature type="transmembrane region" description="Helical" evidence="1">
    <location>
        <begin position="106"/>
        <end position="130"/>
    </location>
</feature>
<evidence type="ECO:0000313" key="2">
    <source>
        <dbReference type="EMBL" id="GLH96099.1"/>
    </source>
</evidence>
<reference evidence="2" key="1">
    <citation type="submission" date="2022-12" db="EMBL/GenBank/DDBJ databases">
        <title>New Phytohabitans aurantiacus sp. RD004123 nov., an actinomycete isolated from soil.</title>
        <authorList>
            <person name="Triningsih D.W."/>
            <person name="Harunari E."/>
            <person name="Igarashi Y."/>
        </authorList>
    </citation>
    <scope>NUCLEOTIDE SEQUENCE</scope>
    <source>
        <strain evidence="2">RD004123</strain>
    </source>
</reference>
<feature type="transmembrane region" description="Helical" evidence="1">
    <location>
        <begin position="66"/>
        <end position="86"/>
    </location>
</feature>
<accession>A0ABQ5QNW1</accession>
<sequence length="177" mass="18017">MARLAVAEENTGVDLSDTESTVTVLAGLAIVVGIAGVIVPILPGLLLCWAGVLAWAMFGGGGWGKWVVLAVATLLAIAGTLVKYLWPGRQLKRAGVPNTTLLAGGVLGIAGFFLIPLVGLVAGFVLGVWLAERARLGEGQAWPSTKHALKAVGLSMLIELFAALGIAGAWLIGLAAA</sequence>
<protein>
    <recommendedName>
        <fullName evidence="4">DUF456 domain-containing protein</fullName>
    </recommendedName>
</protein>
<comment type="caution">
    <text evidence="2">The sequence shown here is derived from an EMBL/GenBank/DDBJ whole genome shotgun (WGS) entry which is preliminary data.</text>
</comment>
<organism evidence="2 3">
    <name type="scientific">Phytohabitans aurantiacus</name>
    <dbReference type="NCBI Taxonomy" id="3016789"/>
    <lineage>
        <taxon>Bacteria</taxon>
        <taxon>Bacillati</taxon>
        <taxon>Actinomycetota</taxon>
        <taxon>Actinomycetes</taxon>
        <taxon>Micromonosporales</taxon>
        <taxon>Micromonosporaceae</taxon>
    </lineage>
</organism>
<dbReference type="Pfam" id="PF04306">
    <property type="entry name" value="DUF456"/>
    <property type="match status" value="1"/>
</dbReference>
<dbReference type="InterPro" id="IPR007403">
    <property type="entry name" value="DUF456"/>
</dbReference>
<keyword evidence="1" id="KW-0472">Membrane</keyword>
<keyword evidence="3" id="KW-1185">Reference proteome</keyword>